<keyword evidence="1" id="KW-0614">Plasmid</keyword>
<geneLocation type="plasmid" evidence="1 2">
    <name>PBr_lp28-7</name>
</geneLocation>
<dbReference type="EMBL" id="CP001311">
    <property type="protein sequence ID" value="ACL34923.1"/>
    <property type="molecule type" value="Genomic_DNA"/>
</dbReference>
<protein>
    <submittedName>
        <fullName evidence="1">Uncharacterized protein</fullName>
    </submittedName>
</protein>
<dbReference type="AlphaFoldDB" id="B8F1Y4"/>
<sequence length="162" mass="18642">MFTSSQVSFQIFFQINDKFFYVLHLSNFADSFTKSLVQFVYWVLGFLFFRDSQIGTAEDSIPLYAAQFLIFVRLGAGELSSYACPESRNSERGESTLTFKFIPNEVSSKSIFVTFDNRPGICDFKESDFCRILKPKKLFALSNINFLIFSPISICYPFDQPI</sequence>
<evidence type="ECO:0000313" key="2">
    <source>
        <dbReference type="Proteomes" id="UP000006103"/>
    </source>
</evidence>
<organism evidence="1 2">
    <name type="scientific">Borreliella garinii PBr</name>
    <dbReference type="NCBI Taxonomy" id="498743"/>
    <lineage>
        <taxon>Bacteria</taxon>
        <taxon>Pseudomonadati</taxon>
        <taxon>Spirochaetota</taxon>
        <taxon>Spirochaetia</taxon>
        <taxon>Spirochaetales</taxon>
        <taxon>Borreliaceae</taxon>
        <taxon>Borreliella</taxon>
    </lineage>
</organism>
<evidence type="ECO:0000313" key="1">
    <source>
        <dbReference type="EMBL" id="ACL34923.1"/>
    </source>
</evidence>
<proteinExistence type="predicted"/>
<accession>B8F1Y4</accession>
<gene>
    <name evidence="1" type="ORF">BGAPBR_Aa0016</name>
</gene>
<keyword evidence="2" id="KW-1185">Reference proteome</keyword>
<reference evidence="1 2" key="1">
    <citation type="journal article" date="2011" name="J. Bacteriol.">
        <title>Whole-genome sequences of two Borrelia afzelii and two Borrelia garinii Lyme disease agent isolates.</title>
        <authorList>
            <person name="Casjens S.R."/>
            <person name="Mongodin E.F."/>
            <person name="Qiu W.-G."/>
            <person name="Dunn J.J."/>
            <person name="Luft B.J."/>
            <person name="Fraser-Liggett C.M."/>
            <person name="Schutzer S.E."/>
        </authorList>
    </citation>
    <scope>NUCLEOTIDE SEQUENCE [LARGE SCALE GENOMIC DNA]</scope>
    <source>
        <strain evidence="1 2">PBr</strain>
    </source>
</reference>
<name>B8F1Y4_BORGR</name>
<dbReference type="Proteomes" id="UP000006103">
    <property type="component" value="Plasmid PBr_lp28-7"/>
</dbReference>